<feature type="region of interest" description="Disordered" evidence="1">
    <location>
        <begin position="447"/>
        <end position="538"/>
    </location>
</feature>
<gene>
    <name evidence="2" type="ORF">GA0070622_1218</name>
</gene>
<dbReference type="AlphaFoldDB" id="A0A1A9B571"/>
<sequence length="675" mass="71697">MTADVIALTEQSTEEMARARAERIRQGMRNWLETVSEYALAWERRDWHVLGYADWQAYLDGEFGAERLRMPTAQRQVAVEALRSAGMSQRAIGSALGVSVGTVNADLAVVQDRTPAEIRGADGKTYAATRPAPAVDVAPGPGPEPDEQVWIAAARRAIEAHALKSKTSTRCSRSTRTGLTLPARQATEKHAATWCRKCWPEPEPSEVPCGRCGTVVPAAEVADGPGGPPTLSARWWCAVCRFMPPADYVTTSVTYGTLLPGDYIDRPYGPRQHVAWHQVVQAHFDAGVTVFTNHSENVPVHEDVAGDLPLTVRRPEGRTAAAGRVSDCRACHSLVPAAVIYNGKCPACLDAADHAQMSNEKLLAQSPDMEPGAEETVAAGQLRAGDLVWVGPDGWQPATSAEIGPIPPEPGGWQVLARTRTGNHTATAHRIWRWDDLLQIRRPVPAGGETTRFAAGDTAPTGPSAETHDPRASREAGAEIRDSAPAGTAQAAAGVDTEPADGADTARPHGAGDAAPASAPSSTSLDGGAEVTPAEDGLTPADVARLRAVFEWARAGLARHPRNAAGRGKPATLGMEYAPGEPTPPLHPEMARSGQVAHVEVCWEAGQVDVVYRSDRYELDRIDFCPATVAQGVDLLCAWGVLPARFSQQYAAGVQAGMRRGAAIDGALIEEDADA</sequence>
<evidence type="ECO:0000313" key="3">
    <source>
        <dbReference type="Proteomes" id="UP000199558"/>
    </source>
</evidence>
<dbReference type="OrthoDB" id="3358527at2"/>
<evidence type="ECO:0000313" key="2">
    <source>
        <dbReference type="EMBL" id="SBT64248.1"/>
    </source>
</evidence>
<feature type="compositionally biased region" description="Low complexity" evidence="1">
    <location>
        <begin position="484"/>
        <end position="493"/>
    </location>
</feature>
<feature type="compositionally biased region" description="Basic and acidic residues" evidence="1">
    <location>
        <begin position="466"/>
        <end position="482"/>
    </location>
</feature>
<keyword evidence="3" id="KW-1185">Reference proteome</keyword>
<organism evidence="2 3">
    <name type="scientific">Micromonospora sediminicola</name>
    <dbReference type="NCBI Taxonomy" id="946078"/>
    <lineage>
        <taxon>Bacteria</taxon>
        <taxon>Bacillati</taxon>
        <taxon>Actinomycetota</taxon>
        <taxon>Actinomycetes</taxon>
        <taxon>Micromonosporales</taxon>
        <taxon>Micromonosporaceae</taxon>
        <taxon>Micromonospora</taxon>
    </lineage>
</organism>
<dbReference type="STRING" id="946078.GA0070622_1218"/>
<feature type="compositionally biased region" description="Low complexity" evidence="1">
    <location>
        <begin position="514"/>
        <end position="524"/>
    </location>
</feature>
<dbReference type="Proteomes" id="UP000199558">
    <property type="component" value="Unassembled WGS sequence"/>
</dbReference>
<accession>A0A1A9B571</accession>
<evidence type="ECO:0000256" key="1">
    <source>
        <dbReference type="SAM" id="MobiDB-lite"/>
    </source>
</evidence>
<dbReference type="RefSeq" id="WP_091569790.1">
    <property type="nucleotide sequence ID" value="NZ_FLRH01000003.1"/>
</dbReference>
<dbReference type="EMBL" id="FLRH01000003">
    <property type="protein sequence ID" value="SBT64248.1"/>
    <property type="molecule type" value="Genomic_DNA"/>
</dbReference>
<name>A0A1A9B571_9ACTN</name>
<proteinExistence type="predicted"/>
<reference evidence="3" key="1">
    <citation type="submission" date="2016-06" db="EMBL/GenBank/DDBJ databases">
        <authorList>
            <person name="Varghese N."/>
            <person name="Submissions Spin"/>
        </authorList>
    </citation>
    <scope>NUCLEOTIDE SEQUENCE [LARGE SCALE GENOMIC DNA]</scope>
    <source>
        <strain evidence="3">DSM 45794</strain>
    </source>
</reference>
<protein>
    <submittedName>
        <fullName evidence="2">Uncharacterized protein</fullName>
    </submittedName>
</protein>